<dbReference type="GO" id="GO:0006635">
    <property type="term" value="P:fatty acid beta-oxidation"/>
    <property type="evidence" value="ECO:0007669"/>
    <property type="project" value="TreeGrafter"/>
</dbReference>
<dbReference type="PANTHER" id="PTHR11384">
    <property type="entry name" value="ATP-BINDING CASSETTE, SUB-FAMILY D MEMBER"/>
    <property type="match status" value="1"/>
</dbReference>
<evidence type="ECO:0000256" key="8">
    <source>
        <dbReference type="SAM" id="Phobius"/>
    </source>
</evidence>
<evidence type="ECO:0000313" key="11">
    <source>
        <dbReference type="Proteomes" id="UP000307173"/>
    </source>
</evidence>
<protein>
    <recommendedName>
        <fullName evidence="9">ABC transporter domain-containing protein</fullName>
    </recommendedName>
</protein>
<keyword evidence="4" id="KW-0547">Nucleotide-binding</keyword>
<evidence type="ECO:0000256" key="6">
    <source>
        <dbReference type="ARBA" id="ARBA00022989"/>
    </source>
</evidence>
<dbReference type="PANTHER" id="PTHR11384:SF69">
    <property type="entry name" value="PEROXISOMAL LONG-CHAIN FATTY ACID IMPORT PROTEIN 1"/>
    <property type="match status" value="1"/>
</dbReference>
<dbReference type="Pfam" id="PF00005">
    <property type="entry name" value="ABC_tran"/>
    <property type="match status" value="1"/>
</dbReference>
<dbReference type="PROSITE" id="PS50893">
    <property type="entry name" value="ABC_TRANSPORTER_2"/>
    <property type="match status" value="1"/>
</dbReference>
<keyword evidence="11" id="KW-1185">Reference proteome</keyword>
<dbReference type="STRING" id="52247.A0A4T0WVZ7"/>
<dbReference type="InterPro" id="IPR036640">
    <property type="entry name" value="ABC1_TM_sf"/>
</dbReference>
<name>A0A4T0WVZ7_9ASCO</name>
<dbReference type="InterPro" id="IPR003593">
    <property type="entry name" value="AAA+_ATPase"/>
</dbReference>
<dbReference type="SMART" id="SM00382">
    <property type="entry name" value="AAA"/>
    <property type="match status" value="1"/>
</dbReference>
<evidence type="ECO:0000313" key="10">
    <source>
        <dbReference type="EMBL" id="TID14849.1"/>
    </source>
</evidence>
<organism evidence="10 11">
    <name type="scientific">Pichia inconspicua</name>
    <dbReference type="NCBI Taxonomy" id="52247"/>
    <lineage>
        <taxon>Eukaryota</taxon>
        <taxon>Fungi</taxon>
        <taxon>Dikarya</taxon>
        <taxon>Ascomycota</taxon>
        <taxon>Saccharomycotina</taxon>
        <taxon>Pichiomycetes</taxon>
        <taxon>Pichiales</taxon>
        <taxon>Pichiaceae</taxon>
        <taxon>Pichia</taxon>
    </lineage>
</organism>
<dbReference type="Gene3D" id="3.40.50.300">
    <property type="entry name" value="P-loop containing nucleotide triphosphate hydrolases"/>
    <property type="match status" value="1"/>
</dbReference>
<keyword evidence="2" id="KW-0813">Transport</keyword>
<comment type="similarity">
    <text evidence="1">Belongs to the ABC transporter superfamily. ABCD family. Peroxisomal fatty acyl CoA transporter (TC 3.A.1.203) subfamily.</text>
</comment>
<evidence type="ECO:0000256" key="7">
    <source>
        <dbReference type="ARBA" id="ARBA00023136"/>
    </source>
</evidence>
<comment type="caution">
    <text evidence="10">The sequence shown here is derived from an EMBL/GenBank/DDBJ whole genome shotgun (WGS) entry which is preliminary data.</text>
</comment>
<dbReference type="EMBL" id="SELW01000657">
    <property type="protein sequence ID" value="TID14849.1"/>
    <property type="molecule type" value="Genomic_DNA"/>
</dbReference>
<evidence type="ECO:0000256" key="2">
    <source>
        <dbReference type="ARBA" id="ARBA00022448"/>
    </source>
</evidence>
<feature type="domain" description="ABC transporter" evidence="9">
    <location>
        <begin position="481"/>
        <end position="759"/>
    </location>
</feature>
<dbReference type="GO" id="GO:0005524">
    <property type="term" value="F:ATP binding"/>
    <property type="evidence" value="ECO:0007669"/>
    <property type="project" value="UniProtKB-KW"/>
</dbReference>
<dbReference type="GO" id="GO:0005324">
    <property type="term" value="F:long-chain fatty acid transmembrane transporter activity"/>
    <property type="evidence" value="ECO:0007669"/>
    <property type="project" value="TreeGrafter"/>
</dbReference>
<dbReference type="InterPro" id="IPR003439">
    <property type="entry name" value="ABC_transporter-like_ATP-bd"/>
</dbReference>
<evidence type="ECO:0000259" key="9">
    <source>
        <dbReference type="PROSITE" id="PS50893"/>
    </source>
</evidence>
<keyword evidence="6 8" id="KW-1133">Transmembrane helix</keyword>
<dbReference type="Pfam" id="PF06472">
    <property type="entry name" value="ABC_membrane_2"/>
    <property type="match status" value="1"/>
</dbReference>
<dbReference type="InterPro" id="IPR050835">
    <property type="entry name" value="ABC_transporter_sub-D"/>
</dbReference>
<dbReference type="GO" id="GO:0140359">
    <property type="term" value="F:ABC-type transporter activity"/>
    <property type="evidence" value="ECO:0007669"/>
    <property type="project" value="InterPro"/>
</dbReference>
<keyword evidence="3 8" id="KW-0812">Transmembrane</keyword>
<evidence type="ECO:0000256" key="1">
    <source>
        <dbReference type="ARBA" id="ARBA00008575"/>
    </source>
</evidence>
<dbReference type="AlphaFoldDB" id="A0A4T0WVZ7"/>
<keyword evidence="7 8" id="KW-0472">Membrane</keyword>
<proteinExistence type="inferred from homology"/>
<evidence type="ECO:0000256" key="4">
    <source>
        <dbReference type="ARBA" id="ARBA00022741"/>
    </source>
</evidence>
<dbReference type="GO" id="GO:0007031">
    <property type="term" value="P:peroxisome organization"/>
    <property type="evidence" value="ECO:0007669"/>
    <property type="project" value="TreeGrafter"/>
</dbReference>
<evidence type="ECO:0000256" key="5">
    <source>
        <dbReference type="ARBA" id="ARBA00022840"/>
    </source>
</evidence>
<keyword evidence="5" id="KW-0067">ATP-binding</keyword>
<sequence>MSATTVSAMSQLDAKSSNTYLLRTLGGISRFYKRRRNVVLKVSYIIIIYMLFNNGSKSKKSRHKGKNEGETASEIAVTEKQVASSFITKDVEKNPIKKFIKRIKRSATINLLAVQLNYKSKESLQSLYQLCGQIILLIVKAMVTLKFATLDGDLVSSLISRRFKKFFKFLSFWLLLGIPSSIVDSGIEYLKSGLHQSVRKNITFEILEKYLPKNGNSTIYQLINSNVGLNDPNHRLTTIVDNFAYSLSVLPSQLLTPILDILIAANHMSKTSDNVSEGALLLGLMANVSTLVLKIFTPNFSTLYNLRNSLENKFFEFHSNVILNNEEVALAKGHSKEIDLLDTCYFELEKFQRMALRRFSVYDFAVSFIFKYTLGAFGLLLCSVPAFTSVTLGETNEEQVTKLSSDFVTNRGLLLKASDSLGKLIQSKKNIQNMVGYANQIVEFEKILDEINESSKIEDTVNDRGEQPLLTGPNVSYGNEITFDKVPLITPKGNTLVHDLSFSIKQGDNLLIIGPNGCGKSSLFRILGGLWEVQSPGKLVVPHNRKDLFYLPQRSYFTYGSLREQIIYPDSLEEYKARIIEQRKGNKDEIIDDDYLVNLLHKVNLHYLLDYHSDSDSEQEDCLDTKTLTENCIFMEPSLDRVEKWPDFLSIGEQQRLAMVRLYYHKPKFAVLDECTSNISSDLESECYRIATKDLGITVISVCHRTTLWKFHNKILKFKKSNNENEHVTLFTNFNPELRLERHEELIKIDASLKRSDELNKRLTNLKKMKNSRSGRRPKLMYIEDT</sequence>
<feature type="transmembrane region" description="Helical" evidence="8">
    <location>
        <begin position="38"/>
        <end position="56"/>
    </location>
</feature>
<gene>
    <name evidence="10" type="ORF">CANINC_004520</name>
</gene>
<dbReference type="CDD" id="cd03223">
    <property type="entry name" value="ABCD_peroxisomal_ALDP"/>
    <property type="match status" value="1"/>
</dbReference>
<dbReference type="SUPFAM" id="SSF90123">
    <property type="entry name" value="ABC transporter transmembrane region"/>
    <property type="match status" value="1"/>
</dbReference>
<evidence type="ECO:0000256" key="3">
    <source>
        <dbReference type="ARBA" id="ARBA00022692"/>
    </source>
</evidence>
<dbReference type="OrthoDB" id="422637at2759"/>
<dbReference type="GO" id="GO:0005778">
    <property type="term" value="C:peroxisomal membrane"/>
    <property type="evidence" value="ECO:0007669"/>
    <property type="project" value="TreeGrafter"/>
</dbReference>
<accession>A0A4T0WVZ7</accession>
<dbReference type="SUPFAM" id="SSF52540">
    <property type="entry name" value="P-loop containing nucleoside triphosphate hydrolases"/>
    <property type="match status" value="1"/>
</dbReference>
<dbReference type="GO" id="GO:0042760">
    <property type="term" value="P:very long-chain fatty acid catabolic process"/>
    <property type="evidence" value="ECO:0007669"/>
    <property type="project" value="TreeGrafter"/>
</dbReference>
<reference evidence="10 11" key="1">
    <citation type="journal article" date="2019" name="Front. Genet.">
        <title>Whole-Genome Sequencing of the Opportunistic Yeast Pathogen Candida inconspicua Uncovers Its Hybrid Origin.</title>
        <authorList>
            <person name="Mixao V."/>
            <person name="Hansen A.P."/>
            <person name="Saus E."/>
            <person name="Boekhout T."/>
            <person name="Lass-Florl C."/>
            <person name="Gabaldon T."/>
        </authorList>
    </citation>
    <scope>NUCLEOTIDE SEQUENCE [LARGE SCALE GENOMIC DNA]</scope>
    <source>
        <strain evidence="10 11">CBS 180</strain>
    </source>
</reference>
<dbReference type="InterPro" id="IPR027417">
    <property type="entry name" value="P-loop_NTPase"/>
</dbReference>
<dbReference type="Proteomes" id="UP000307173">
    <property type="component" value="Unassembled WGS sequence"/>
</dbReference>
<dbReference type="GO" id="GO:0016887">
    <property type="term" value="F:ATP hydrolysis activity"/>
    <property type="evidence" value="ECO:0007669"/>
    <property type="project" value="InterPro"/>
</dbReference>
<dbReference type="GO" id="GO:0015910">
    <property type="term" value="P:long-chain fatty acid import into peroxisome"/>
    <property type="evidence" value="ECO:0007669"/>
    <property type="project" value="TreeGrafter"/>
</dbReference>
<dbReference type="InterPro" id="IPR011527">
    <property type="entry name" value="ABC1_TM_dom"/>
</dbReference>